<evidence type="ECO:0008006" key="4">
    <source>
        <dbReference type="Google" id="ProtNLM"/>
    </source>
</evidence>
<dbReference type="STRING" id="698762.SAMN00808754_1409"/>
<dbReference type="Proteomes" id="UP000192569">
    <property type="component" value="Chromosome I"/>
</dbReference>
<evidence type="ECO:0000256" key="1">
    <source>
        <dbReference type="SAM" id="SignalP"/>
    </source>
</evidence>
<dbReference type="OrthoDB" id="2943790at2"/>
<dbReference type="EMBL" id="LT838272">
    <property type="protein sequence ID" value="SMB96144.1"/>
    <property type="molecule type" value="Genomic_DNA"/>
</dbReference>
<protein>
    <recommendedName>
        <fullName evidence="4">DUF2680 domain-containing protein</fullName>
    </recommendedName>
</protein>
<feature type="chain" id="PRO_5013343166" description="DUF2680 domain-containing protein" evidence="1">
    <location>
        <begin position="28"/>
        <end position="227"/>
    </location>
</feature>
<reference evidence="2 3" key="1">
    <citation type="submission" date="2017-04" db="EMBL/GenBank/DDBJ databases">
        <authorList>
            <person name="Afonso C.L."/>
            <person name="Miller P.J."/>
            <person name="Scott M.A."/>
            <person name="Spackman E."/>
            <person name="Goraichik I."/>
            <person name="Dimitrov K.M."/>
            <person name="Suarez D.L."/>
            <person name="Swayne D.E."/>
        </authorList>
    </citation>
    <scope>NUCLEOTIDE SEQUENCE [LARGE SCALE GENOMIC DNA]</scope>
    <source>
        <strain evidence="2 3">ToBE</strain>
    </source>
</reference>
<keyword evidence="1" id="KW-0732">Signal</keyword>
<dbReference type="AlphaFoldDB" id="A0A1W1VTD2"/>
<name>A0A1W1VTD2_9FIRM</name>
<feature type="signal peptide" evidence="1">
    <location>
        <begin position="1"/>
        <end position="27"/>
    </location>
</feature>
<evidence type="ECO:0000313" key="3">
    <source>
        <dbReference type="Proteomes" id="UP000192569"/>
    </source>
</evidence>
<proteinExistence type="predicted"/>
<dbReference type="RefSeq" id="WP_084665028.1">
    <property type="nucleotide sequence ID" value="NZ_LT838272.1"/>
</dbReference>
<keyword evidence="3" id="KW-1185">Reference proteome</keyword>
<sequence>MRRSRKVLAIMVVFALLVLVGAGTAAAATGIGSVAKGSLYQTFISQLAANLGIDQAKVEQALKQAAVETVDEAVKQGIIPQDRASKLKEAIESGKLPPFGCMVGRGGFGPGKGAGPLHDELASVLGMTAEELHNAIRSGKTLEEIAASKGFTLDQVKEQLIAKVKAVLDEKVAQGQLTGDQAQQILFRLQQVDLSKIGRFVTKQFGPKAGGMGKSWGRAWPPQQQGQ</sequence>
<accession>A0A1W1VTD2</accession>
<gene>
    <name evidence="2" type="ORF">SAMN00808754_1409</name>
</gene>
<organism evidence="2 3">
    <name type="scientific">Thermanaeromonas toyohensis ToBE</name>
    <dbReference type="NCBI Taxonomy" id="698762"/>
    <lineage>
        <taxon>Bacteria</taxon>
        <taxon>Bacillati</taxon>
        <taxon>Bacillota</taxon>
        <taxon>Clostridia</taxon>
        <taxon>Neomoorellales</taxon>
        <taxon>Neomoorellaceae</taxon>
        <taxon>Thermanaeromonas</taxon>
    </lineage>
</organism>
<evidence type="ECO:0000313" key="2">
    <source>
        <dbReference type="EMBL" id="SMB96144.1"/>
    </source>
</evidence>